<dbReference type="InterPro" id="IPR004843">
    <property type="entry name" value="Calcineurin-like_PHP"/>
</dbReference>
<dbReference type="SFLD" id="SFLDS00003">
    <property type="entry name" value="Haloacid_Dehalogenase"/>
    <property type="match status" value="1"/>
</dbReference>
<dbReference type="GO" id="GO:0016787">
    <property type="term" value="F:hydrolase activity"/>
    <property type="evidence" value="ECO:0007669"/>
    <property type="project" value="UniProtKB-KW"/>
</dbReference>
<dbReference type="Gene3D" id="3.60.21.10">
    <property type="match status" value="1"/>
</dbReference>
<comment type="caution">
    <text evidence="2">The sequence shown here is derived from an EMBL/GenBank/DDBJ whole genome shotgun (WGS) entry which is preliminary data.</text>
</comment>
<organism evidence="2 3">
    <name type="scientific">Paracholeplasma vituli</name>
    <dbReference type="NCBI Taxonomy" id="69473"/>
    <lineage>
        <taxon>Bacteria</taxon>
        <taxon>Bacillati</taxon>
        <taxon>Mycoplasmatota</taxon>
        <taxon>Mollicutes</taxon>
        <taxon>Acholeplasmatales</taxon>
        <taxon>Acholeplasmataceae</taxon>
        <taxon>Paracholeplasma</taxon>
    </lineage>
</organism>
<accession>A0ABT2PU95</accession>
<dbReference type="EMBL" id="JAOEGN010000002">
    <property type="protein sequence ID" value="MCU0104405.1"/>
    <property type="molecule type" value="Genomic_DNA"/>
</dbReference>
<feature type="domain" description="Calcineurin-like phosphoesterase" evidence="1">
    <location>
        <begin position="224"/>
        <end position="453"/>
    </location>
</feature>
<dbReference type="NCBIfam" id="TIGR01509">
    <property type="entry name" value="HAD-SF-IA-v3"/>
    <property type="match status" value="1"/>
</dbReference>
<dbReference type="Pfam" id="PF00149">
    <property type="entry name" value="Metallophos"/>
    <property type="match status" value="1"/>
</dbReference>
<reference evidence="3" key="1">
    <citation type="submission" date="2023-07" db="EMBL/GenBank/DDBJ databases">
        <title>Novel Mycoplasma species identified in domestic and wild animals.</title>
        <authorList>
            <person name="Volokhov D.V."/>
            <person name="Furtak V.A."/>
            <person name="Zagorodnyaya T.A."/>
        </authorList>
    </citation>
    <scope>NUCLEOTIDE SEQUENCE [LARGE SCALE GENOMIC DNA]</scope>
    <source>
        <strain evidence="3">92-19</strain>
    </source>
</reference>
<dbReference type="RefSeq" id="WP_262095633.1">
    <property type="nucleotide sequence ID" value="NZ_JAOEGN010000002.1"/>
</dbReference>
<gene>
    <name evidence="2" type="ORF">N7603_01890</name>
</gene>
<proteinExistence type="predicted"/>
<sequence>MYKSILFDMDGTLIESNDLVLEIYQKLVTIYPPKIPLNSISKADLLAKGYPEILEILYGKKRPDLLEDIYRIHSELAVNHLKLYPDTLNTLEEFRKRGIKLYLITSELRKIAISELTGLCIFHFFDEIIAFEDVSRPKPDPEGILNLITTKKLKKKETLFVGDSISDAKAAKDAGIHSVYMNWHKDPSKMIYFDKTFYSFEELTRFTYDYEPVLTLKMKPNKPLKIVQFTDLHLMNDMKDLKTKGLIKKMIHEHHPNWIVFTGDQTMAKDSPKLYKDLGLYMGQFKTPWSFIFGNHDTDEDVPYEALIDSIKDANYLAFKPGNPQFGYSNYFIEIKEKKLTKGLFFLMDSHIDAFYMIDQKPTWGYGSLKEEQLLWMDSVINQYQTPYEKGPSSLLFCHIPPYEYKTITPSDKHAYIGSFNESPCTPPVKNNLLEILNRTKSCKGIFVGHDHYNDYSFTIDNILFAYGRVSGHYDYGPKGFKKGCRVIEFNHDGEINTFISIA</sequence>
<keyword evidence="3" id="KW-1185">Reference proteome</keyword>
<dbReference type="Gene3D" id="3.40.50.1000">
    <property type="entry name" value="HAD superfamily/HAD-like"/>
    <property type="match status" value="1"/>
</dbReference>
<name>A0ABT2PU95_9MOLU</name>
<evidence type="ECO:0000313" key="2">
    <source>
        <dbReference type="EMBL" id="MCU0104405.1"/>
    </source>
</evidence>
<dbReference type="SFLD" id="SFLDG01129">
    <property type="entry name" value="C1.5:_HAD__Beta-PGM__Phosphata"/>
    <property type="match status" value="1"/>
</dbReference>
<dbReference type="PRINTS" id="PR00413">
    <property type="entry name" value="HADHALOGNASE"/>
</dbReference>
<dbReference type="InterPro" id="IPR041492">
    <property type="entry name" value="HAD_2"/>
</dbReference>
<dbReference type="InterPro" id="IPR036412">
    <property type="entry name" value="HAD-like_sf"/>
</dbReference>
<dbReference type="InterPro" id="IPR023214">
    <property type="entry name" value="HAD_sf"/>
</dbReference>
<dbReference type="InterPro" id="IPR023198">
    <property type="entry name" value="PGP-like_dom2"/>
</dbReference>
<dbReference type="InterPro" id="IPR006439">
    <property type="entry name" value="HAD-SF_hydro_IA"/>
</dbReference>
<dbReference type="Pfam" id="PF13419">
    <property type="entry name" value="HAD_2"/>
    <property type="match status" value="1"/>
</dbReference>
<dbReference type="Proteomes" id="UP001209076">
    <property type="component" value="Unassembled WGS sequence"/>
</dbReference>
<evidence type="ECO:0000259" key="1">
    <source>
        <dbReference type="Pfam" id="PF00149"/>
    </source>
</evidence>
<keyword evidence="2" id="KW-0378">Hydrolase</keyword>
<dbReference type="NCBIfam" id="TIGR01549">
    <property type="entry name" value="HAD-SF-IA-v1"/>
    <property type="match status" value="1"/>
</dbReference>
<dbReference type="InterPro" id="IPR029052">
    <property type="entry name" value="Metallo-depent_PP-like"/>
</dbReference>
<protein>
    <submittedName>
        <fullName evidence="2">HAD-IA family hydrolase</fullName>
    </submittedName>
</protein>
<dbReference type="SUPFAM" id="SSF56300">
    <property type="entry name" value="Metallo-dependent phosphatases"/>
    <property type="match status" value="1"/>
</dbReference>
<evidence type="ECO:0000313" key="3">
    <source>
        <dbReference type="Proteomes" id="UP001209076"/>
    </source>
</evidence>
<dbReference type="SUPFAM" id="SSF56784">
    <property type="entry name" value="HAD-like"/>
    <property type="match status" value="1"/>
</dbReference>
<dbReference type="PANTHER" id="PTHR32440">
    <property type="entry name" value="PHOSPHATASE DCR2-RELATED-RELATED"/>
    <property type="match status" value="1"/>
</dbReference>
<dbReference type="Gene3D" id="1.10.150.240">
    <property type="entry name" value="Putative phosphatase, domain 2"/>
    <property type="match status" value="1"/>
</dbReference>